<dbReference type="SUPFAM" id="SSF52200">
    <property type="entry name" value="Toll/Interleukin receptor TIR domain"/>
    <property type="match status" value="1"/>
</dbReference>
<evidence type="ECO:0000313" key="2">
    <source>
        <dbReference type="EMBL" id="QCL10610.1"/>
    </source>
</evidence>
<keyword evidence="2" id="KW-0614">Plasmid</keyword>
<feature type="domain" description="TIR" evidence="1">
    <location>
        <begin position="4"/>
        <end position="111"/>
    </location>
</feature>
<dbReference type="AlphaFoldDB" id="A0A7S4ZSY4"/>
<dbReference type="InterPro" id="IPR000157">
    <property type="entry name" value="TIR_dom"/>
</dbReference>
<accession>A0A7S4ZSY4</accession>
<geneLocation type="plasmid" evidence="2">
    <name>pC6.5d</name>
</geneLocation>
<organism evidence="2">
    <name type="scientific">Rhizobium rhizogenes</name>
    <name type="common">Agrobacterium rhizogenes</name>
    <dbReference type="NCBI Taxonomy" id="359"/>
    <lineage>
        <taxon>Bacteria</taxon>
        <taxon>Pseudomonadati</taxon>
        <taxon>Pseudomonadota</taxon>
        <taxon>Alphaproteobacteria</taxon>
        <taxon>Hyphomicrobiales</taxon>
        <taxon>Rhizobiaceae</taxon>
        <taxon>Rhizobium/Agrobacterium group</taxon>
        <taxon>Rhizobium</taxon>
    </lineage>
</organism>
<dbReference type="InterPro" id="IPR035897">
    <property type="entry name" value="Toll_tir_struct_dom_sf"/>
</dbReference>
<proteinExistence type="predicted"/>
<protein>
    <submittedName>
        <fullName evidence="2">TIR domain protein</fullName>
    </submittedName>
</protein>
<reference evidence="2" key="1">
    <citation type="submission" date="2018-12" db="EMBL/GenBank/DDBJ databases">
        <title>Three Rhizobium rhizogenes strains isolated from the same crown gall tumor carry diverse plasmids.</title>
        <authorList>
            <person name="Pulawska J."/>
            <person name="Kuzmanovic N."/>
        </authorList>
    </citation>
    <scope>NUCLEOTIDE SEQUENCE</scope>
    <source>
        <strain evidence="2">C6.5</strain>
        <plasmid evidence="2">pC6.5d</plasmid>
    </source>
</reference>
<dbReference type="Pfam" id="PF13676">
    <property type="entry name" value="TIR_2"/>
    <property type="match status" value="1"/>
</dbReference>
<sequence>MIKVFLSHQRADSESAAVIAATLRRQSIDSYLDVIDPYINRNIEDLADHIREQMGKCTQLLAVVSRATAESQWVPWEIGVATEKDYPLATFSVGSTLPPEFLRKWPYLRTQADVDQYAKASKDAEQTIVRKQASDERLVRRSATRDFYSTLRKSLGQ</sequence>
<dbReference type="RefSeq" id="WP_200991913.1">
    <property type="nucleotide sequence ID" value="NZ_MK318989.1"/>
</dbReference>
<dbReference type="GO" id="GO:0007165">
    <property type="term" value="P:signal transduction"/>
    <property type="evidence" value="ECO:0007669"/>
    <property type="project" value="InterPro"/>
</dbReference>
<evidence type="ECO:0000259" key="1">
    <source>
        <dbReference type="Pfam" id="PF13676"/>
    </source>
</evidence>
<name>A0A7S4ZSY4_RHIRH</name>
<dbReference type="Gene3D" id="3.40.50.10140">
    <property type="entry name" value="Toll/interleukin-1 receptor homology (TIR) domain"/>
    <property type="match status" value="1"/>
</dbReference>
<dbReference type="EMBL" id="MK318989">
    <property type="protein sequence ID" value="QCL10610.1"/>
    <property type="molecule type" value="Genomic_DNA"/>
</dbReference>
<gene>
    <name evidence="2" type="ORF">pC6.5d_717</name>
</gene>